<dbReference type="EMBL" id="MLJW01000055">
    <property type="protein sequence ID" value="OIR04824.1"/>
    <property type="molecule type" value="Genomic_DNA"/>
</dbReference>
<protein>
    <recommendedName>
        <fullName evidence="2">Protein containing DUF891</fullName>
    </recommendedName>
</protein>
<evidence type="ECO:0000313" key="1">
    <source>
        <dbReference type="EMBL" id="OIR04824.1"/>
    </source>
</evidence>
<dbReference type="InterPro" id="IPR009241">
    <property type="entry name" value="HigB-like"/>
</dbReference>
<proteinExistence type="predicted"/>
<organism evidence="1">
    <name type="scientific">mine drainage metagenome</name>
    <dbReference type="NCBI Taxonomy" id="410659"/>
    <lineage>
        <taxon>unclassified sequences</taxon>
        <taxon>metagenomes</taxon>
        <taxon>ecological metagenomes</taxon>
    </lineage>
</organism>
<dbReference type="AlphaFoldDB" id="A0A1J5SLC1"/>
<name>A0A1J5SLC1_9ZZZZ</name>
<dbReference type="Pfam" id="PF05973">
    <property type="entry name" value="Gp49"/>
    <property type="match status" value="1"/>
</dbReference>
<comment type="caution">
    <text evidence="1">The sequence shown here is derived from an EMBL/GenBank/DDBJ whole genome shotgun (WGS) entry which is preliminary data.</text>
</comment>
<sequence length="107" mass="12160">MKPLKFTGSSEDDLAAFPREVKQAAGFQLYRVQAGLMPADWKPMLNVGAGAYEIRVHVLGEWRVIYVAKFADAVYVLHAFQKKTQQTRKEDIELAATRYKQLKESAK</sequence>
<gene>
    <name evidence="1" type="ORF">GALL_132100</name>
</gene>
<reference evidence="1" key="1">
    <citation type="submission" date="2016-10" db="EMBL/GenBank/DDBJ databases">
        <title>Sequence of Gallionella enrichment culture.</title>
        <authorList>
            <person name="Poehlein A."/>
            <person name="Muehling M."/>
            <person name="Daniel R."/>
        </authorList>
    </citation>
    <scope>NUCLEOTIDE SEQUENCE</scope>
</reference>
<evidence type="ECO:0008006" key="2">
    <source>
        <dbReference type="Google" id="ProtNLM"/>
    </source>
</evidence>
<accession>A0A1J5SLC1</accession>